<protein>
    <submittedName>
        <fullName evidence="1">DUF4177 domain-containing protein</fullName>
    </submittedName>
</protein>
<evidence type="ECO:0000313" key="2">
    <source>
        <dbReference type="Proteomes" id="UP000323317"/>
    </source>
</evidence>
<reference evidence="1 2" key="1">
    <citation type="submission" date="2019-08" db="EMBL/GenBank/DDBJ databases">
        <title>Bacillus genomes from the desert of Cuatro Cienegas, Coahuila.</title>
        <authorList>
            <person name="Olmedo-Alvarez G."/>
        </authorList>
    </citation>
    <scope>NUCLEOTIDE SEQUENCE [LARGE SCALE GENOMIC DNA]</scope>
    <source>
        <strain evidence="1 2">CH40_1T</strain>
    </source>
</reference>
<accession>A0A5D4KJ85</accession>
<dbReference type="Pfam" id="PF13783">
    <property type="entry name" value="DUF4177"/>
    <property type="match status" value="1"/>
</dbReference>
<organism evidence="1 2">
    <name type="scientific">Rossellomorea vietnamensis</name>
    <dbReference type="NCBI Taxonomy" id="218284"/>
    <lineage>
        <taxon>Bacteria</taxon>
        <taxon>Bacillati</taxon>
        <taxon>Bacillota</taxon>
        <taxon>Bacilli</taxon>
        <taxon>Bacillales</taxon>
        <taxon>Bacillaceae</taxon>
        <taxon>Rossellomorea</taxon>
    </lineage>
</organism>
<dbReference type="InterPro" id="IPR025234">
    <property type="entry name" value="YjzH-like"/>
</dbReference>
<dbReference type="AlphaFoldDB" id="A0A5D4KJ85"/>
<evidence type="ECO:0000313" key="1">
    <source>
        <dbReference type="EMBL" id="TYR77036.1"/>
    </source>
</evidence>
<sequence>MEEDGGPPRYEYKYVETTLGGFFTSPQHREVIDEYAAQGWRLVQVLPLKYNGHGKPTDYEIIFERKISVGD</sequence>
<name>A0A5D4KJ85_9BACI</name>
<dbReference type="RefSeq" id="WP_148945727.1">
    <property type="nucleotide sequence ID" value="NZ_VTEH01000002.1"/>
</dbReference>
<comment type="caution">
    <text evidence="1">The sequence shown here is derived from an EMBL/GenBank/DDBJ whole genome shotgun (WGS) entry which is preliminary data.</text>
</comment>
<gene>
    <name evidence="1" type="ORF">FZC79_04880</name>
</gene>
<dbReference type="EMBL" id="VTEH01000002">
    <property type="protein sequence ID" value="TYR77036.1"/>
    <property type="molecule type" value="Genomic_DNA"/>
</dbReference>
<proteinExistence type="predicted"/>
<dbReference type="Proteomes" id="UP000323317">
    <property type="component" value="Unassembled WGS sequence"/>
</dbReference>